<organism evidence="2 3">
    <name type="scientific">Pyrus ussuriensis x Pyrus communis</name>
    <dbReference type="NCBI Taxonomy" id="2448454"/>
    <lineage>
        <taxon>Eukaryota</taxon>
        <taxon>Viridiplantae</taxon>
        <taxon>Streptophyta</taxon>
        <taxon>Embryophyta</taxon>
        <taxon>Tracheophyta</taxon>
        <taxon>Spermatophyta</taxon>
        <taxon>Magnoliopsida</taxon>
        <taxon>eudicotyledons</taxon>
        <taxon>Gunneridae</taxon>
        <taxon>Pentapetalae</taxon>
        <taxon>rosids</taxon>
        <taxon>fabids</taxon>
        <taxon>Rosales</taxon>
        <taxon>Rosaceae</taxon>
        <taxon>Amygdaloideae</taxon>
        <taxon>Maleae</taxon>
        <taxon>Pyrus</taxon>
    </lineage>
</organism>
<reference evidence="3" key="2">
    <citation type="submission" date="2019-10" db="EMBL/GenBank/DDBJ databases">
        <title>A de novo genome assembly of a pear dwarfing rootstock.</title>
        <authorList>
            <person name="Wang F."/>
            <person name="Wang J."/>
            <person name="Li S."/>
            <person name="Zhang Y."/>
            <person name="Fang M."/>
            <person name="Ma L."/>
            <person name="Zhao Y."/>
            <person name="Jiang S."/>
        </authorList>
    </citation>
    <scope>NUCLEOTIDE SEQUENCE [LARGE SCALE GENOMIC DNA]</scope>
</reference>
<evidence type="ECO:0000259" key="1">
    <source>
        <dbReference type="Pfam" id="PF10551"/>
    </source>
</evidence>
<dbReference type="EMBL" id="SMOL01000120">
    <property type="protein sequence ID" value="KAB2632507.1"/>
    <property type="molecule type" value="Genomic_DNA"/>
</dbReference>
<reference evidence="2 3" key="1">
    <citation type="submission" date="2019-09" db="EMBL/GenBank/DDBJ databases">
        <authorList>
            <person name="Ou C."/>
        </authorList>
    </citation>
    <scope>NUCLEOTIDE SEQUENCE [LARGE SCALE GENOMIC DNA]</scope>
    <source>
        <strain evidence="2">S2</strain>
        <tissue evidence="2">Leaf</tissue>
    </source>
</reference>
<protein>
    <recommendedName>
        <fullName evidence="1">MULE transposase domain-containing protein</fullName>
    </recommendedName>
</protein>
<dbReference type="InterPro" id="IPR018289">
    <property type="entry name" value="MULE_transposase_dom"/>
</dbReference>
<sequence length="292" mass="33535">MMSSKVVSSDLMEQASSKPMLKPTKIVKDFKKYYGLDISQKKMMHGSLACRYGKNGNQGIYPLAFAVVNSENEENWSWFLQKSSKIVTPQGRTITFISVTTAVFPQSPHAFCYHHLKQNILLKYRSSLGGAVMRDFLKTPPKENWAAAHFPSPKYSEMCSNVAESFNAWIVDQRFLPIYQMLDGIRAKIMEMNAQRRRVAEGWKTFLCLEMETIMQDLLEYGRHWDVGRSNIDRYAPEENEEMLINPSLTKKPPGRPRVKRIKSSGERTRPIACSRCETLGHHNRKTCTAEI</sequence>
<keyword evidence="3" id="KW-1185">Reference proteome</keyword>
<evidence type="ECO:0000313" key="3">
    <source>
        <dbReference type="Proteomes" id="UP000327157"/>
    </source>
</evidence>
<dbReference type="PANTHER" id="PTHR31973:SF187">
    <property type="entry name" value="MUTATOR TRANSPOSASE MUDRA PROTEIN"/>
    <property type="match status" value="1"/>
</dbReference>
<evidence type="ECO:0000313" key="2">
    <source>
        <dbReference type="EMBL" id="KAB2632507.1"/>
    </source>
</evidence>
<feature type="domain" description="MULE transposase" evidence="1">
    <location>
        <begin position="45"/>
        <end position="119"/>
    </location>
</feature>
<accession>A0A5N5I074</accession>
<name>A0A5N5I074_9ROSA</name>
<dbReference type="OrthoDB" id="1164091at2759"/>
<dbReference type="Pfam" id="PF10551">
    <property type="entry name" value="MULE"/>
    <property type="match status" value="1"/>
</dbReference>
<dbReference type="PANTHER" id="PTHR31973">
    <property type="entry name" value="POLYPROTEIN, PUTATIVE-RELATED"/>
    <property type="match status" value="1"/>
</dbReference>
<comment type="caution">
    <text evidence="2">The sequence shown here is derived from an EMBL/GenBank/DDBJ whole genome shotgun (WGS) entry which is preliminary data.</text>
</comment>
<dbReference type="AlphaFoldDB" id="A0A5N5I074"/>
<dbReference type="Proteomes" id="UP000327157">
    <property type="component" value="Chromosome 6"/>
</dbReference>
<proteinExistence type="predicted"/>
<gene>
    <name evidence="2" type="ORF">D8674_028754</name>
</gene>
<reference evidence="2 3" key="3">
    <citation type="submission" date="2019-11" db="EMBL/GenBank/DDBJ databases">
        <title>A de novo genome assembly of a pear dwarfing rootstock.</title>
        <authorList>
            <person name="Wang F."/>
            <person name="Wang J."/>
            <person name="Li S."/>
            <person name="Zhang Y."/>
            <person name="Fang M."/>
            <person name="Ma L."/>
            <person name="Zhao Y."/>
            <person name="Jiang S."/>
        </authorList>
    </citation>
    <scope>NUCLEOTIDE SEQUENCE [LARGE SCALE GENOMIC DNA]</scope>
    <source>
        <strain evidence="2">S2</strain>
        <tissue evidence="2">Leaf</tissue>
    </source>
</reference>